<proteinExistence type="predicted"/>
<evidence type="ECO:0000256" key="1">
    <source>
        <dbReference type="ARBA" id="ARBA00022737"/>
    </source>
</evidence>
<protein>
    <submittedName>
        <fullName evidence="4">Uncharacterized protein</fullName>
    </submittedName>
</protein>
<feature type="compositionally biased region" description="Low complexity" evidence="3">
    <location>
        <begin position="797"/>
        <end position="807"/>
    </location>
</feature>
<feature type="compositionally biased region" description="Basic and acidic residues" evidence="3">
    <location>
        <begin position="694"/>
        <end position="709"/>
    </location>
</feature>
<dbReference type="EMBL" id="KB741293">
    <property type="protein sequence ID" value="ENN70238.1"/>
    <property type="molecule type" value="Genomic_DNA"/>
</dbReference>
<dbReference type="OrthoDB" id="10258888at2759"/>
<feature type="compositionally biased region" description="Basic and acidic residues" evidence="3">
    <location>
        <begin position="823"/>
        <end position="832"/>
    </location>
</feature>
<gene>
    <name evidence="4" type="ORF">YQE_13022</name>
</gene>
<organism evidence="4">
    <name type="scientific">Dendroctonus ponderosae</name>
    <name type="common">Mountain pine beetle</name>
    <dbReference type="NCBI Taxonomy" id="77166"/>
    <lineage>
        <taxon>Eukaryota</taxon>
        <taxon>Metazoa</taxon>
        <taxon>Ecdysozoa</taxon>
        <taxon>Arthropoda</taxon>
        <taxon>Hexapoda</taxon>
        <taxon>Insecta</taxon>
        <taxon>Pterygota</taxon>
        <taxon>Neoptera</taxon>
        <taxon>Endopterygota</taxon>
        <taxon>Coleoptera</taxon>
        <taxon>Polyphaga</taxon>
        <taxon>Cucujiformia</taxon>
        <taxon>Curculionidae</taxon>
        <taxon>Scolytinae</taxon>
        <taxon>Dendroctonus</taxon>
    </lineage>
</organism>
<evidence type="ECO:0000256" key="3">
    <source>
        <dbReference type="SAM" id="MobiDB-lite"/>
    </source>
</evidence>
<feature type="region of interest" description="Disordered" evidence="3">
    <location>
        <begin position="823"/>
        <end position="843"/>
    </location>
</feature>
<feature type="compositionally biased region" description="Basic and acidic residues" evidence="3">
    <location>
        <begin position="665"/>
        <end position="684"/>
    </location>
</feature>
<dbReference type="PANTHER" id="PTHR24161">
    <property type="entry name" value="ANK_REP_REGION DOMAIN-CONTAINING PROTEIN-RELATED"/>
    <property type="match status" value="1"/>
</dbReference>
<name>N6SYF9_DENPD</name>
<feature type="region of interest" description="Disordered" evidence="3">
    <location>
        <begin position="858"/>
        <end position="897"/>
    </location>
</feature>
<keyword evidence="2" id="KW-0040">ANK repeat</keyword>
<feature type="compositionally biased region" description="Basic residues" evidence="3">
    <location>
        <begin position="498"/>
        <end position="511"/>
    </location>
</feature>
<dbReference type="SMART" id="SM00248">
    <property type="entry name" value="ANK"/>
    <property type="match status" value="11"/>
</dbReference>
<feature type="non-terminal residue" evidence="4">
    <location>
        <position position="1"/>
    </location>
</feature>
<feature type="compositionally biased region" description="Acidic residues" evidence="3">
    <location>
        <begin position="948"/>
        <end position="958"/>
    </location>
</feature>
<dbReference type="Gene3D" id="1.25.40.20">
    <property type="entry name" value="Ankyrin repeat-containing domain"/>
    <property type="match status" value="4"/>
</dbReference>
<dbReference type="InterPro" id="IPR002110">
    <property type="entry name" value="Ankyrin_rpt"/>
</dbReference>
<feature type="region of interest" description="Disordered" evidence="3">
    <location>
        <begin position="486"/>
        <end position="542"/>
    </location>
</feature>
<keyword evidence="1" id="KW-0677">Repeat</keyword>
<dbReference type="PROSITE" id="PS50088">
    <property type="entry name" value="ANK_REPEAT"/>
    <property type="match status" value="7"/>
</dbReference>
<feature type="region of interest" description="Disordered" evidence="3">
    <location>
        <begin position="917"/>
        <end position="1010"/>
    </location>
</feature>
<dbReference type="PANTHER" id="PTHR24161:SF124">
    <property type="entry name" value="TRANSIENT RECEPTOR POTENTIAL CHANNEL PYREXIA"/>
    <property type="match status" value="1"/>
</dbReference>
<feature type="compositionally biased region" description="Basic residues" evidence="3">
    <location>
        <begin position="964"/>
        <end position="980"/>
    </location>
</feature>
<reference evidence="4" key="1">
    <citation type="journal article" date="2013" name="Genome Biol.">
        <title>Draft genome of the mountain pine beetle, Dendroctonus ponderosae Hopkins, a major forest pest.</title>
        <authorList>
            <person name="Keeling C.I."/>
            <person name="Yuen M.M."/>
            <person name="Liao N.Y."/>
            <person name="Docking T.R."/>
            <person name="Chan S.K."/>
            <person name="Taylor G.A."/>
            <person name="Palmquist D.L."/>
            <person name="Jackman S.D."/>
            <person name="Nguyen A."/>
            <person name="Li M."/>
            <person name="Henderson H."/>
            <person name="Janes J.K."/>
            <person name="Zhao Y."/>
            <person name="Pandoh P."/>
            <person name="Moore R."/>
            <person name="Sperling F.A."/>
            <person name="Huber D.P."/>
            <person name="Birol I."/>
            <person name="Jones S.J."/>
            <person name="Bohlmann J."/>
        </authorList>
    </citation>
    <scope>NUCLEOTIDE SEQUENCE</scope>
</reference>
<dbReference type="PRINTS" id="PR01415">
    <property type="entry name" value="ANKYRIN"/>
</dbReference>
<dbReference type="HOGENOM" id="CLU_004887_0_0_1"/>
<feature type="compositionally biased region" description="Basic and acidic residues" evidence="3">
    <location>
        <begin position="608"/>
        <end position="619"/>
    </location>
</feature>
<sequence>MCDASASHGAERRRRRRRLSHGVTSLMYAAQQGDADHVRHLVRTQRFPQPRRLLDQDRTGKTALHYCCTSDSNRAAQAADLLTMAAPDLMESRDEDGFTPLHLAVIAGNTQLVSFLLANGADVAAVDNEKHTVVHWATVFCPLDQYQCLQPVKGSFSTVCGETSALRAVLAAGAPASTPDVHGGYPLHYAAQMCGGAKDSELGLQVLNALLAQKEVNVSVEDGDRRQPLLWAASAGSAKALLALVRAGATVESSDRDGLTALHCAASRGHTDCLDTLLTLCGASPDTIDTNGCTALHYAVTLGHADATALLLAHGADLNRQDRKGRSPAHCGCAKGQFETVKLIAARGANLWMRNARGDFPLHDAAASGRRELVSWLLNMRPSQVNAKNNDGRTPLHLAALNDNADMCKILLDSGAAINPVLRTTKNVFMTPLDCALQRGFRSTAKYLQLHGGVPANRLSAHGSEVQILSSSLSLRIRDDVAFWGGSSSESERDTKASKRLHKRKGRKKRPQQSEGKSESEGEVKPKETITVEATPRKSASSRIDYSNEIVINGRTEINIHQTNEIVVDEGGASPRKVAFDSSETITLPSTAGEKERPAKSAKSCNLNKEKSCSDKELATSEDTLDTVIDTYKQKAETLKAEMRQSSMEKITTLQELSNTSEELEGPREMVVEASVHPEPKNIESIKSILKTPELVEEKPPESNIDRVQNEPAASQAETAEAAELVPTEDVAEAEPVAAPPEETAAPAAASQEETAATTAAPPAAEPAEEVEQATIASLTTAAVVKKPAKEAESPQAPALDLPAPNLPELDAQEQPAIIKILSDNERQKSEDSSEILSDSMEQASKVHKSFKVLSMQEAKQLPLHSKSEDLKQKKPRMRRSHIPTATFHTPLSKSDRQLDRLVEREQLQIGADCRVPSLPNIHQSHRPNLRPDSNLSAPIMPLAYSENEAESGSDLEEDARLSPSKKKKVKKRPKAKRRESRSAGSDYESSNLIDSGFEPSPRSSRIPKWKNVSDRGVNMSSVTRSIQNNIRRYHLERKIFQHLLDLKRSQIRAGQHNETVLVKRAIDQYNQSCASTVGAGRYIPEDFSFKSFEKFLYESLRKLQKLDMAHLKGLPDSSEHVNPLLCTQSTHRCMHATHAYTGVPCAAYLPKMDHHSIPKIGFSNSTNCKPGTAGFLPSINPKKAVMLELSHGTDKQVISLPTDKLDQNKRYYVTFTVKGQDAASSEENAAGNGHIHSKSD</sequence>
<feature type="compositionally biased region" description="Low complexity" evidence="3">
    <location>
        <begin position="711"/>
        <end position="763"/>
    </location>
</feature>
<dbReference type="OMA" id="RRYYCER"/>
<dbReference type="AlphaFoldDB" id="N6SYF9"/>
<feature type="region of interest" description="Disordered" evidence="3">
    <location>
        <begin position="579"/>
        <end position="619"/>
    </location>
</feature>
<dbReference type="Pfam" id="PF00023">
    <property type="entry name" value="Ank"/>
    <property type="match status" value="1"/>
</dbReference>
<evidence type="ECO:0000313" key="4">
    <source>
        <dbReference type="EMBL" id="ENN70238.1"/>
    </source>
</evidence>
<feature type="region of interest" description="Disordered" evidence="3">
    <location>
        <begin position="655"/>
        <end position="807"/>
    </location>
</feature>
<accession>N6SYF9</accession>
<dbReference type="PROSITE" id="PS50297">
    <property type="entry name" value="ANK_REP_REGION"/>
    <property type="match status" value="4"/>
</dbReference>
<dbReference type="InterPro" id="IPR036770">
    <property type="entry name" value="Ankyrin_rpt-contain_sf"/>
</dbReference>
<dbReference type="SUPFAM" id="SSF48403">
    <property type="entry name" value="Ankyrin repeat"/>
    <property type="match status" value="1"/>
</dbReference>
<dbReference type="Pfam" id="PF12796">
    <property type="entry name" value="Ank_2"/>
    <property type="match status" value="2"/>
</dbReference>
<feature type="compositionally biased region" description="Basic and acidic residues" evidence="3">
    <location>
        <begin position="516"/>
        <end position="530"/>
    </location>
</feature>
<evidence type="ECO:0000256" key="2">
    <source>
        <dbReference type="ARBA" id="ARBA00023043"/>
    </source>
</evidence>